<evidence type="ECO:0000256" key="7">
    <source>
        <dbReference type="ARBA" id="ARBA00022989"/>
    </source>
</evidence>
<keyword evidence="8 10" id="KW-0472">Membrane</keyword>
<dbReference type="AlphaFoldDB" id="A0A1F5ELS8"/>
<evidence type="ECO:0000256" key="4">
    <source>
        <dbReference type="ARBA" id="ARBA00022692"/>
    </source>
</evidence>
<feature type="transmembrane region" description="Helical" evidence="10">
    <location>
        <begin position="47"/>
        <end position="71"/>
    </location>
</feature>
<evidence type="ECO:0000256" key="5">
    <source>
        <dbReference type="ARBA" id="ARBA00022960"/>
    </source>
</evidence>
<evidence type="ECO:0000259" key="11">
    <source>
        <dbReference type="Pfam" id="PF00905"/>
    </source>
</evidence>
<dbReference type="PANTHER" id="PTHR30627">
    <property type="entry name" value="PEPTIDOGLYCAN D,D-TRANSPEPTIDASE"/>
    <property type="match status" value="1"/>
</dbReference>
<dbReference type="InterPro" id="IPR001460">
    <property type="entry name" value="PCN-bd_Tpept"/>
</dbReference>
<evidence type="ECO:0000256" key="8">
    <source>
        <dbReference type="ARBA" id="ARBA00023136"/>
    </source>
</evidence>
<evidence type="ECO:0008006" key="15">
    <source>
        <dbReference type="Google" id="ProtNLM"/>
    </source>
</evidence>
<dbReference type="GO" id="GO:0071555">
    <property type="term" value="P:cell wall organization"/>
    <property type="evidence" value="ECO:0007669"/>
    <property type="project" value="UniProtKB-KW"/>
</dbReference>
<evidence type="ECO:0000313" key="14">
    <source>
        <dbReference type="Proteomes" id="UP000185891"/>
    </source>
</evidence>
<dbReference type="Pfam" id="PF03717">
    <property type="entry name" value="PBP_dimer"/>
    <property type="match status" value="1"/>
</dbReference>
<dbReference type="InterPro" id="IPR012338">
    <property type="entry name" value="Beta-lactam/transpept-like"/>
</dbReference>
<dbReference type="Pfam" id="PF00905">
    <property type="entry name" value="Transpeptidase"/>
    <property type="match status" value="1"/>
</dbReference>
<feature type="domain" description="Penicillin-binding protein transpeptidase" evidence="11">
    <location>
        <begin position="225"/>
        <end position="535"/>
    </location>
</feature>
<organism evidence="13 14">
    <name type="scientific">Candidatus Campbellbacteria bacterium RIFCSPHIGHO2_12_FULL_35_10</name>
    <dbReference type="NCBI Taxonomy" id="1797578"/>
    <lineage>
        <taxon>Bacteria</taxon>
        <taxon>Candidatus Campbelliibacteriota</taxon>
    </lineage>
</organism>
<proteinExistence type="predicted"/>
<dbReference type="InterPro" id="IPR005311">
    <property type="entry name" value="PBP_dimer"/>
</dbReference>
<comment type="subcellular location">
    <subcellularLocation>
        <location evidence="2">Cell membrane</location>
    </subcellularLocation>
    <subcellularLocation>
        <location evidence="1">Membrane</location>
        <topology evidence="1">Single-pass membrane protein</topology>
    </subcellularLocation>
</comment>
<dbReference type="GO" id="GO:0005886">
    <property type="term" value="C:plasma membrane"/>
    <property type="evidence" value="ECO:0007669"/>
    <property type="project" value="UniProtKB-SubCell"/>
</dbReference>
<keyword evidence="6" id="KW-0573">Peptidoglycan synthesis</keyword>
<dbReference type="Gene3D" id="3.40.710.10">
    <property type="entry name" value="DD-peptidase/beta-lactamase superfamily"/>
    <property type="match status" value="1"/>
</dbReference>
<dbReference type="Proteomes" id="UP000185891">
    <property type="component" value="Unassembled WGS sequence"/>
</dbReference>
<evidence type="ECO:0000313" key="13">
    <source>
        <dbReference type="EMBL" id="OGD68176.1"/>
    </source>
</evidence>
<dbReference type="PANTHER" id="PTHR30627:SF2">
    <property type="entry name" value="PEPTIDOGLYCAN D,D-TRANSPEPTIDASE MRDA"/>
    <property type="match status" value="1"/>
</dbReference>
<keyword evidence="9" id="KW-0961">Cell wall biogenesis/degradation</keyword>
<dbReference type="InterPro" id="IPR050515">
    <property type="entry name" value="Beta-lactam/transpept"/>
</dbReference>
<dbReference type="SUPFAM" id="SSF56601">
    <property type="entry name" value="beta-lactamase/transpeptidase-like"/>
    <property type="match status" value="1"/>
</dbReference>
<gene>
    <name evidence="13" type="ORF">A3E89_02615</name>
</gene>
<keyword evidence="3" id="KW-1003">Cell membrane</keyword>
<evidence type="ECO:0000256" key="1">
    <source>
        <dbReference type="ARBA" id="ARBA00004167"/>
    </source>
</evidence>
<accession>A0A1F5ELS8</accession>
<keyword evidence="7 10" id="KW-1133">Transmembrane helix</keyword>
<protein>
    <recommendedName>
        <fullName evidence="15">Penicillin-binding protein transpeptidase domain-containing protein</fullName>
    </recommendedName>
</protein>
<dbReference type="GO" id="GO:0008360">
    <property type="term" value="P:regulation of cell shape"/>
    <property type="evidence" value="ECO:0007669"/>
    <property type="project" value="UniProtKB-KW"/>
</dbReference>
<keyword evidence="4 10" id="KW-0812">Transmembrane</keyword>
<keyword evidence="5" id="KW-0133">Cell shape</keyword>
<comment type="caution">
    <text evidence="13">The sequence shown here is derived from an EMBL/GenBank/DDBJ whole genome shotgun (WGS) entry which is preliminary data.</text>
</comment>
<evidence type="ECO:0000256" key="3">
    <source>
        <dbReference type="ARBA" id="ARBA00022475"/>
    </source>
</evidence>
<name>A0A1F5ELS8_9BACT</name>
<dbReference type="InterPro" id="IPR036138">
    <property type="entry name" value="PBP_dimer_sf"/>
</dbReference>
<dbReference type="GO" id="GO:0009252">
    <property type="term" value="P:peptidoglycan biosynthetic process"/>
    <property type="evidence" value="ECO:0007669"/>
    <property type="project" value="UniProtKB-KW"/>
</dbReference>
<evidence type="ECO:0000256" key="10">
    <source>
        <dbReference type="SAM" id="Phobius"/>
    </source>
</evidence>
<dbReference type="GO" id="GO:0071972">
    <property type="term" value="F:peptidoglycan L,D-transpeptidase activity"/>
    <property type="evidence" value="ECO:0007669"/>
    <property type="project" value="TreeGrafter"/>
</dbReference>
<feature type="domain" description="Penicillin-binding protein dimerisation" evidence="12">
    <location>
        <begin position="116"/>
        <end position="179"/>
    </location>
</feature>
<dbReference type="GO" id="GO:0008658">
    <property type="term" value="F:penicillin binding"/>
    <property type="evidence" value="ECO:0007669"/>
    <property type="project" value="InterPro"/>
</dbReference>
<evidence type="ECO:0000256" key="9">
    <source>
        <dbReference type="ARBA" id="ARBA00023316"/>
    </source>
</evidence>
<sequence>MKFFRKKQRWGGEIDPDEIFLDSSNLPKFDKQQFEGTIEKPISKRTIFLFGAFFSLVLILFTSKIFILQIIEGDNYFTQSENNRLENTIIFSERGLVYDRNGLELIANTLSESEDVHAQRNYIAKDGMSHVLGYVGYPLKDKKGNYYEFETVGKDGIEKIFNDELKGENGVKIVEVNALSDKKSEMMINVPVDGDNVTLSIDAELQSFMYNTIRELSGRVGFQGGAGVIMDVKTGEILAMTSFPEYSSDVMSNSENNDKVAEYIFDERHPFLNRITSGLYIPGSIVKPFMALGVLNEGLIDPNKQILSTGSISVQNPYNPELKTVFKDWKAHGWVDMRRALAVSSDVYFYEVGGGYPGQKGLGITKINEYMKMFGFGQITGAEVVGEEAGNVPNPNWKKETFDGEDWTLGNTYHTSIGQYGFQVTPLQAVRATSAVANEGYLLRPTLLKNSKLNNKLPERIDISRTDFRVVKEGMRDAVTEGTAQGLSVSYVKMAGKTGTAELGVSKNYVNSWVIGFFPYENPKYAFTVIMEHGPKTNTVGGLYVMRQTLDWIHIYRPEYLEN</sequence>
<evidence type="ECO:0000256" key="2">
    <source>
        <dbReference type="ARBA" id="ARBA00004236"/>
    </source>
</evidence>
<evidence type="ECO:0000256" key="6">
    <source>
        <dbReference type="ARBA" id="ARBA00022984"/>
    </source>
</evidence>
<dbReference type="EMBL" id="MFAA01000041">
    <property type="protein sequence ID" value="OGD68176.1"/>
    <property type="molecule type" value="Genomic_DNA"/>
</dbReference>
<dbReference type="Gene3D" id="3.90.1310.10">
    <property type="entry name" value="Penicillin-binding protein 2a (Domain 2)"/>
    <property type="match status" value="1"/>
</dbReference>
<dbReference type="SUPFAM" id="SSF56519">
    <property type="entry name" value="Penicillin binding protein dimerisation domain"/>
    <property type="match status" value="1"/>
</dbReference>
<evidence type="ECO:0000259" key="12">
    <source>
        <dbReference type="Pfam" id="PF03717"/>
    </source>
</evidence>
<reference evidence="13 14" key="1">
    <citation type="journal article" date="2016" name="Nat. Commun.">
        <title>Thousands of microbial genomes shed light on interconnected biogeochemical processes in an aquifer system.</title>
        <authorList>
            <person name="Anantharaman K."/>
            <person name="Brown C.T."/>
            <person name="Hug L.A."/>
            <person name="Sharon I."/>
            <person name="Castelle C.J."/>
            <person name="Probst A.J."/>
            <person name="Thomas B.C."/>
            <person name="Singh A."/>
            <person name="Wilkins M.J."/>
            <person name="Karaoz U."/>
            <person name="Brodie E.L."/>
            <person name="Williams K.H."/>
            <person name="Hubbard S.S."/>
            <person name="Banfield J.F."/>
        </authorList>
    </citation>
    <scope>NUCLEOTIDE SEQUENCE [LARGE SCALE GENOMIC DNA]</scope>
</reference>